<comment type="caution">
    <text evidence="2">The sequence shown here is derived from an EMBL/GenBank/DDBJ whole genome shotgun (WGS) entry which is preliminary data.</text>
</comment>
<proteinExistence type="predicted"/>
<dbReference type="AlphaFoldDB" id="A0ABD0KDN5"/>
<name>A0ABD0KDN5_9CAEN</name>
<evidence type="ECO:0000313" key="2">
    <source>
        <dbReference type="EMBL" id="KAK7485261.1"/>
    </source>
</evidence>
<protein>
    <submittedName>
        <fullName evidence="2">Uncharacterized protein</fullName>
    </submittedName>
</protein>
<evidence type="ECO:0000256" key="1">
    <source>
        <dbReference type="SAM" id="MobiDB-lite"/>
    </source>
</evidence>
<feature type="compositionally biased region" description="Polar residues" evidence="1">
    <location>
        <begin position="1"/>
        <end position="17"/>
    </location>
</feature>
<sequence length="54" mass="5496">PGQVTSPVPTTHNPTDNDNGEGGNSTSPSGVIVSKGNMRVVTLFVISVFIVSPS</sequence>
<reference evidence="2 3" key="1">
    <citation type="journal article" date="2023" name="Sci. Data">
        <title>Genome assembly of the Korean intertidal mud-creeper Batillaria attramentaria.</title>
        <authorList>
            <person name="Patra A.K."/>
            <person name="Ho P.T."/>
            <person name="Jun S."/>
            <person name="Lee S.J."/>
            <person name="Kim Y."/>
            <person name="Won Y.J."/>
        </authorList>
    </citation>
    <scope>NUCLEOTIDE SEQUENCE [LARGE SCALE GENOMIC DNA]</scope>
    <source>
        <strain evidence="2">Wonlab-2016</strain>
    </source>
</reference>
<gene>
    <name evidence="2" type="ORF">BaRGS_00023512</name>
</gene>
<feature type="non-terminal residue" evidence="2">
    <location>
        <position position="1"/>
    </location>
</feature>
<evidence type="ECO:0000313" key="3">
    <source>
        <dbReference type="Proteomes" id="UP001519460"/>
    </source>
</evidence>
<dbReference type="Proteomes" id="UP001519460">
    <property type="component" value="Unassembled WGS sequence"/>
</dbReference>
<organism evidence="2 3">
    <name type="scientific">Batillaria attramentaria</name>
    <dbReference type="NCBI Taxonomy" id="370345"/>
    <lineage>
        <taxon>Eukaryota</taxon>
        <taxon>Metazoa</taxon>
        <taxon>Spiralia</taxon>
        <taxon>Lophotrochozoa</taxon>
        <taxon>Mollusca</taxon>
        <taxon>Gastropoda</taxon>
        <taxon>Caenogastropoda</taxon>
        <taxon>Sorbeoconcha</taxon>
        <taxon>Cerithioidea</taxon>
        <taxon>Batillariidae</taxon>
        <taxon>Batillaria</taxon>
    </lineage>
</organism>
<accession>A0ABD0KDN5</accession>
<dbReference type="EMBL" id="JACVVK020000197">
    <property type="protein sequence ID" value="KAK7485261.1"/>
    <property type="molecule type" value="Genomic_DNA"/>
</dbReference>
<feature type="region of interest" description="Disordered" evidence="1">
    <location>
        <begin position="1"/>
        <end position="32"/>
    </location>
</feature>
<keyword evidence="3" id="KW-1185">Reference proteome</keyword>